<feature type="domain" description="Helicase HerA central" evidence="2">
    <location>
        <begin position="317"/>
        <end position="378"/>
    </location>
</feature>
<dbReference type="InterPro" id="IPR051162">
    <property type="entry name" value="T4SS_component"/>
</dbReference>
<feature type="region of interest" description="Disordered" evidence="1">
    <location>
        <begin position="699"/>
        <end position="720"/>
    </location>
</feature>
<dbReference type="CDD" id="cd01127">
    <property type="entry name" value="TrwB_TraG_TraD_VirD4"/>
    <property type="match status" value="2"/>
</dbReference>
<proteinExistence type="predicted"/>
<gene>
    <name evidence="3" type="ORF">LWC34_27785</name>
</gene>
<keyword evidence="4" id="KW-1185">Reference proteome</keyword>
<accession>A0ABS8ZGD0</accession>
<evidence type="ECO:0000259" key="2">
    <source>
        <dbReference type="Pfam" id="PF01935"/>
    </source>
</evidence>
<protein>
    <submittedName>
        <fullName evidence="3">Type IV secretion system DNA-binding domain-containing protein</fullName>
    </submittedName>
</protein>
<dbReference type="Pfam" id="PF01935">
    <property type="entry name" value="DUF87"/>
    <property type="match status" value="1"/>
</dbReference>
<evidence type="ECO:0000313" key="4">
    <source>
        <dbReference type="Proteomes" id="UP001521150"/>
    </source>
</evidence>
<sequence>MLLLAGFTPAAGILWLRAGSRRTWQAELVAYVLKFPRGLDPSAVVAFISGLSGVVASHWERPVATRAVVLEVNATPAGINHHLVVPRSLAQVVLSALRAALPSVTAREDANYHLARPVLAAELGLNDHNRSLATDRAGAVSSAILASLQPLMAGEQLVVQCALSPLGPVSASHQPPPAGLWQVFSGQAGPSHKPDKQAVKAAHAKQARPLFAATLRIGVAAPPMRARSLLLRALAAFHTANAPGVHLHRLDRSSEHVGGALIERRLPLLTWPCTLNAAELAGLVAFPLGTVALPGLQLGGTRLLAPAADIPSRGRIIGEATFPGAERPLGLSVEDSRRHLHVIGPTGSGKSTLLLGLITQDMAAGRGVVVLDPKGDLVSDVLDRVPAHRLDDVCILDPADEERPVGLNLLAASEGDRELVTEQVVGTLHNLYQASWGQRTDDILRSAVLTLVGAPGMTLAEIPLLLTDASFRRRLVGRLDDPIALGPFWAAYEAWSDGERAQAIGPVMNKLRAFLLRRRLRNVLGQAHPRLNLDWALNRNKILLVPLAKGVLGEEAAALIGSLVVARVWQAVQRRSMMPQDKRPTTFGFIDEFQDYLKLPMSVADILAQARGLGLGLALAHQNLDQLPTSLQKAVLANARSRVIFQTSAGDAHSLARELAPYLSAEDLQGLGAYEIVATLSAGARIAPPVTGRTLLPPPVTGLAEEAHQRSRERYGRDRADVEAAIRARHEGRAPGGGLGRREVRS</sequence>
<name>A0ABS8ZGD0_9PSEU</name>
<dbReference type="PANTHER" id="PTHR30121">
    <property type="entry name" value="UNCHARACTERIZED PROTEIN YJGR-RELATED"/>
    <property type="match status" value="1"/>
</dbReference>
<dbReference type="Proteomes" id="UP001521150">
    <property type="component" value="Unassembled WGS sequence"/>
</dbReference>
<feature type="compositionally biased region" description="Basic and acidic residues" evidence="1">
    <location>
        <begin position="705"/>
        <end position="720"/>
    </location>
</feature>
<dbReference type="Gene3D" id="3.40.50.300">
    <property type="entry name" value="P-loop containing nucleotide triphosphate hydrolases"/>
    <property type="match status" value="2"/>
</dbReference>
<reference evidence="3 4" key="1">
    <citation type="submission" date="2021-12" db="EMBL/GenBank/DDBJ databases">
        <title>Genome sequence of Kibdelosporangium philippinense ATCC 49844.</title>
        <authorList>
            <person name="Fedorov E.A."/>
            <person name="Omeragic M."/>
            <person name="Shalygina K.F."/>
            <person name="Maclea K.S."/>
        </authorList>
    </citation>
    <scope>NUCLEOTIDE SEQUENCE [LARGE SCALE GENOMIC DNA]</scope>
    <source>
        <strain evidence="3 4">ATCC 49844</strain>
    </source>
</reference>
<dbReference type="PANTHER" id="PTHR30121:SF11">
    <property type="entry name" value="AAA+ ATPASE DOMAIN-CONTAINING PROTEIN"/>
    <property type="match status" value="1"/>
</dbReference>
<comment type="caution">
    <text evidence="3">The sequence shown here is derived from an EMBL/GenBank/DDBJ whole genome shotgun (WGS) entry which is preliminary data.</text>
</comment>
<dbReference type="InterPro" id="IPR027417">
    <property type="entry name" value="P-loop_NTPase"/>
</dbReference>
<evidence type="ECO:0000313" key="3">
    <source>
        <dbReference type="EMBL" id="MCE7006602.1"/>
    </source>
</evidence>
<organism evidence="3 4">
    <name type="scientific">Kibdelosporangium philippinense</name>
    <dbReference type="NCBI Taxonomy" id="211113"/>
    <lineage>
        <taxon>Bacteria</taxon>
        <taxon>Bacillati</taxon>
        <taxon>Actinomycetota</taxon>
        <taxon>Actinomycetes</taxon>
        <taxon>Pseudonocardiales</taxon>
        <taxon>Pseudonocardiaceae</taxon>
        <taxon>Kibdelosporangium</taxon>
    </lineage>
</organism>
<dbReference type="InterPro" id="IPR002789">
    <property type="entry name" value="HerA_central"/>
</dbReference>
<dbReference type="RefSeq" id="WP_233728058.1">
    <property type="nucleotide sequence ID" value="NZ_JAJVCN010000002.1"/>
</dbReference>
<keyword evidence="3" id="KW-0238">DNA-binding</keyword>
<dbReference type="SUPFAM" id="SSF52540">
    <property type="entry name" value="P-loop containing nucleoside triphosphate hydrolases"/>
    <property type="match status" value="1"/>
</dbReference>
<dbReference type="GO" id="GO:0003677">
    <property type="term" value="F:DNA binding"/>
    <property type="evidence" value="ECO:0007669"/>
    <property type="project" value="UniProtKB-KW"/>
</dbReference>
<dbReference type="EMBL" id="JAJVCN010000002">
    <property type="protein sequence ID" value="MCE7006602.1"/>
    <property type="molecule type" value="Genomic_DNA"/>
</dbReference>
<feature type="region of interest" description="Disordered" evidence="1">
    <location>
        <begin position="727"/>
        <end position="746"/>
    </location>
</feature>
<evidence type="ECO:0000256" key="1">
    <source>
        <dbReference type="SAM" id="MobiDB-lite"/>
    </source>
</evidence>